<keyword evidence="4 19" id="KW-0812">Transmembrane</keyword>
<proteinExistence type="inferred from homology"/>
<evidence type="ECO:0000256" key="16">
    <source>
        <dbReference type="ARBA" id="ARBA00074394"/>
    </source>
</evidence>
<dbReference type="GO" id="GO:0016129">
    <property type="term" value="P:phytosteroid biosynthetic process"/>
    <property type="evidence" value="ECO:0007669"/>
    <property type="project" value="UniProtKB-ARBA"/>
</dbReference>
<evidence type="ECO:0000313" key="21">
    <source>
        <dbReference type="Proteomes" id="UP000198406"/>
    </source>
</evidence>
<evidence type="ECO:0000256" key="17">
    <source>
        <dbReference type="ARBA" id="ARBA00077841"/>
    </source>
</evidence>
<feature type="transmembrane region" description="Helical" evidence="19">
    <location>
        <begin position="370"/>
        <end position="396"/>
    </location>
</feature>
<sequence length="433" mass="49441">MTQKDSFPYEFGGPIGTGLNILFLPVLILCLTHWSAVGSVDFTTLPWTTNVDTLAKCIVGLVTWFLFQVLLERLLPCKLVQGTPLQGVFAARKSISTQECLEYRINGHLAFWVTFLVLQTGWIVKHEESGTWQFTSFPLSGLYDVTAELALGTSILCFGLSVYLYLTSFIGNKRLAVPGTSGNVVYDFWMGRELNPRIGNFDWKEFCELRPGLMGWMILNLAYCQKQKEVLGYVSMSMMLLQCFQGFYVWDALYQEEAILTTMDITTDGFGYMLAFGDLAWVPFTYTLQARYLVLHDPQLSITALLAILVLHIVGYVTFRGANGQKDIFRRNPEDPAVAHLTYLKTKRGTKLLTSGWWGMARKINYTGDWIMGLTWCMVCGFNSIVPYFYAIYFLILLIHRSIRDDHACQEKYGSDWDEYKRKVPYRFIPGLV</sequence>
<comment type="catalytic activity">
    <reaction evidence="14">
        <text>4,4-dimethyl-5alpha-cholesta-8,24-dien-3beta-ol + NADP(+) = 4,4-dimethyl-5alpha-cholesta-8,14,24-trien-3beta-ol + NADPH + H(+)</text>
        <dbReference type="Rhea" id="RHEA:18561"/>
        <dbReference type="ChEBI" id="CHEBI:15378"/>
        <dbReference type="ChEBI" id="CHEBI:17813"/>
        <dbReference type="ChEBI" id="CHEBI:18364"/>
        <dbReference type="ChEBI" id="CHEBI:57783"/>
        <dbReference type="ChEBI" id="CHEBI:58349"/>
        <dbReference type="EC" id="1.3.1.70"/>
    </reaction>
    <physiologicalReaction direction="right-to-left" evidence="14">
        <dbReference type="Rhea" id="RHEA:18563"/>
    </physiologicalReaction>
</comment>
<evidence type="ECO:0000256" key="2">
    <source>
        <dbReference type="ARBA" id="ARBA00005402"/>
    </source>
</evidence>
<feature type="transmembrane region" description="Helical" evidence="19">
    <location>
        <begin position="300"/>
        <end position="319"/>
    </location>
</feature>
<dbReference type="GO" id="GO:0016126">
    <property type="term" value="P:sterol biosynthetic process"/>
    <property type="evidence" value="ECO:0007669"/>
    <property type="project" value="UniProtKB-KW"/>
</dbReference>
<keyword evidence="21" id="KW-1185">Reference proteome</keyword>
<comment type="pathway">
    <text evidence="15">Steroid biosynthesis; zymosterol biosynthesis; zymosterol from lanosterol: step 2/6.</text>
</comment>
<evidence type="ECO:0000256" key="11">
    <source>
        <dbReference type="ARBA" id="ARBA00023136"/>
    </source>
</evidence>
<evidence type="ECO:0000256" key="8">
    <source>
        <dbReference type="ARBA" id="ARBA00023002"/>
    </source>
</evidence>
<evidence type="ECO:0000256" key="4">
    <source>
        <dbReference type="ARBA" id="ARBA00022692"/>
    </source>
</evidence>
<reference evidence="20 21" key="1">
    <citation type="journal article" date="2015" name="Plant Cell">
        <title>Oil accumulation by the oleaginous diatom Fistulifera solaris as revealed by the genome and transcriptome.</title>
        <authorList>
            <person name="Tanaka T."/>
            <person name="Maeda Y."/>
            <person name="Veluchamy A."/>
            <person name="Tanaka M."/>
            <person name="Abida H."/>
            <person name="Marechal E."/>
            <person name="Bowler C."/>
            <person name="Muto M."/>
            <person name="Sunaga Y."/>
            <person name="Tanaka M."/>
            <person name="Yoshino T."/>
            <person name="Taniguchi T."/>
            <person name="Fukuda Y."/>
            <person name="Nemoto M."/>
            <person name="Matsumoto M."/>
            <person name="Wong P.S."/>
            <person name="Aburatani S."/>
            <person name="Fujibuchi W."/>
        </authorList>
    </citation>
    <scope>NUCLEOTIDE SEQUENCE [LARGE SCALE GENOMIC DNA]</scope>
    <source>
        <strain evidence="20 21">JPCC DA0580</strain>
    </source>
</reference>
<keyword evidence="5" id="KW-0521">NADP</keyword>
<evidence type="ECO:0000256" key="9">
    <source>
        <dbReference type="ARBA" id="ARBA00023011"/>
    </source>
</evidence>
<organism evidence="20 21">
    <name type="scientific">Fistulifera solaris</name>
    <name type="common">Oleaginous diatom</name>
    <dbReference type="NCBI Taxonomy" id="1519565"/>
    <lineage>
        <taxon>Eukaryota</taxon>
        <taxon>Sar</taxon>
        <taxon>Stramenopiles</taxon>
        <taxon>Ochrophyta</taxon>
        <taxon>Bacillariophyta</taxon>
        <taxon>Bacillariophyceae</taxon>
        <taxon>Bacillariophycidae</taxon>
        <taxon>Naviculales</taxon>
        <taxon>Naviculaceae</taxon>
        <taxon>Fistulifera</taxon>
    </lineage>
</organism>
<keyword evidence="11 19" id="KW-0472">Membrane</keyword>
<evidence type="ECO:0000256" key="15">
    <source>
        <dbReference type="ARBA" id="ARBA00060638"/>
    </source>
</evidence>
<dbReference type="PROSITE" id="PS01017">
    <property type="entry name" value="STEROL_REDUCT_1"/>
    <property type="match status" value="1"/>
</dbReference>
<dbReference type="OrthoDB" id="5326588at2759"/>
<keyword evidence="12" id="KW-1207">Sterol metabolism</keyword>
<keyword evidence="7 19" id="KW-1133">Transmembrane helix</keyword>
<evidence type="ECO:0000256" key="6">
    <source>
        <dbReference type="ARBA" id="ARBA00022955"/>
    </source>
</evidence>
<dbReference type="GO" id="GO:0050613">
    <property type="term" value="F:Delta14-sterol reductase activity"/>
    <property type="evidence" value="ECO:0007669"/>
    <property type="project" value="UniProtKB-EC"/>
</dbReference>
<comment type="subcellular location">
    <subcellularLocation>
        <location evidence="1">Membrane</location>
        <topology evidence="1">Multi-pass membrane protein</topology>
    </subcellularLocation>
</comment>
<dbReference type="PROSITE" id="PS01018">
    <property type="entry name" value="STEROL_REDUCT_2"/>
    <property type="match status" value="1"/>
</dbReference>
<dbReference type="Pfam" id="PF01222">
    <property type="entry name" value="ERG4_ERG24"/>
    <property type="match status" value="1"/>
</dbReference>
<dbReference type="GO" id="GO:0046165">
    <property type="term" value="P:alcohol biosynthetic process"/>
    <property type="evidence" value="ECO:0007669"/>
    <property type="project" value="UniProtKB-ARBA"/>
</dbReference>
<feature type="transmembrane region" description="Helical" evidence="19">
    <location>
        <begin position="270"/>
        <end position="288"/>
    </location>
</feature>
<keyword evidence="10" id="KW-0443">Lipid metabolism</keyword>
<keyword evidence="9" id="KW-0756">Sterol biosynthesis</keyword>
<evidence type="ECO:0000313" key="20">
    <source>
        <dbReference type="EMBL" id="GAX16286.1"/>
    </source>
</evidence>
<feature type="transmembrane region" description="Helical" evidence="19">
    <location>
        <begin position="145"/>
        <end position="166"/>
    </location>
</feature>
<dbReference type="Gene3D" id="1.20.120.1630">
    <property type="match status" value="1"/>
</dbReference>
<feature type="transmembrane region" description="Helical" evidence="19">
    <location>
        <begin position="230"/>
        <end position="250"/>
    </location>
</feature>
<evidence type="ECO:0000256" key="14">
    <source>
        <dbReference type="ARBA" id="ARBA00052254"/>
    </source>
</evidence>
<dbReference type="EMBL" id="BDSP01000102">
    <property type="protein sequence ID" value="GAX16286.1"/>
    <property type="molecule type" value="Genomic_DNA"/>
</dbReference>
<name>A0A1Z5JQV6_FISSO</name>
<evidence type="ECO:0000256" key="12">
    <source>
        <dbReference type="ARBA" id="ARBA00023166"/>
    </source>
</evidence>
<evidence type="ECO:0000256" key="5">
    <source>
        <dbReference type="ARBA" id="ARBA00022857"/>
    </source>
</evidence>
<evidence type="ECO:0000256" key="19">
    <source>
        <dbReference type="SAM" id="Phobius"/>
    </source>
</evidence>
<evidence type="ECO:0000256" key="7">
    <source>
        <dbReference type="ARBA" id="ARBA00022989"/>
    </source>
</evidence>
<dbReference type="GO" id="GO:0005789">
    <property type="term" value="C:endoplasmic reticulum membrane"/>
    <property type="evidence" value="ECO:0007669"/>
    <property type="project" value="TreeGrafter"/>
</dbReference>
<evidence type="ECO:0000256" key="1">
    <source>
        <dbReference type="ARBA" id="ARBA00004141"/>
    </source>
</evidence>
<protein>
    <recommendedName>
        <fullName evidence="16">Delta(14)-sterol reductase ERG24</fullName>
    </recommendedName>
    <alternativeName>
        <fullName evidence="18">C-14 sterol reductase ERG24</fullName>
    </alternativeName>
    <alternativeName>
        <fullName evidence="17">Sterol C14-reductase ERG24</fullName>
    </alternativeName>
</protein>
<comment type="caution">
    <text evidence="20">The sequence shown here is derived from an EMBL/GenBank/DDBJ whole genome shotgun (WGS) entry which is preliminary data.</text>
</comment>
<dbReference type="PANTHER" id="PTHR21257:SF52">
    <property type="entry name" value="DELTA(14)-STEROL REDUCTASE TM7SF2"/>
    <property type="match status" value="1"/>
</dbReference>
<dbReference type="InterPro" id="IPR001171">
    <property type="entry name" value="ERG24_DHCR-like"/>
</dbReference>
<feature type="transmembrane region" description="Helical" evidence="19">
    <location>
        <begin position="109"/>
        <end position="125"/>
    </location>
</feature>
<dbReference type="InParanoid" id="A0A1Z5JQV6"/>
<feature type="transmembrane region" description="Helical" evidence="19">
    <location>
        <begin position="12"/>
        <end position="34"/>
    </location>
</feature>
<gene>
    <name evidence="20" type="ORF">FisN_3Hh231</name>
</gene>
<keyword evidence="3" id="KW-0444">Lipid biosynthesis</keyword>
<dbReference type="PANTHER" id="PTHR21257">
    <property type="entry name" value="DELTA(14)-STEROL REDUCTASE"/>
    <property type="match status" value="1"/>
</dbReference>
<dbReference type="FunFam" id="1.20.120.1630:FF:000009">
    <property type="entry name" value="C-14 sterol reductase"/>
    <property type="match status" value="1"/>
</dbReference>
<evidence type="ECO:0000256" key="10">
    <source>
        <dbReference type="ARBA" id="ARBA00023098"/>
    </source>
</evidence>
<keyword evidence="6" id="KW-0752">Steroid biosynthesis</keyword>
<dbReference type="GO" id="GO:1902652">
    <property type="term" value="P:secondary alcohol metabolic process"/>
    <property type="evidence" value="ECO:0007669"/>
    <property type="project" value="UniProtKB-ARBA"/>
</dbReference>
<accession>A0A1Z5JQV6</accession>
<comment type="similarity">
    <text evidence="2">Belongs to the ERG4/ERG24 family.</text>
</comment>
<dbReference type="InterPro" id="IPR018083">
    <property type="entry name" value="Sterol_reductase_CS"/>
</dbReference>
<evidence type="ECO:0000256" key="18">
    <source>
        <dbReference type="ARBA" id="ARBA00083315"/>
    </source>
</evidence>
<keyword evidence="8 20" id="KW-0560">Oxidoreductase</keyword>
<dbReference type="AlphaFoldDB" id="A0A1Z5JQV6"/>
<evidence type="ECO:0000256" key="13">
    <source>
        <dbReference type="ARBA" id="ARBA00023221"/>
    </source>
</evidence>
<keyword evidence="13" id="KW-0753">Steroid metabolism</keyword>
<dbReference type="Proteomes" id="UP000198406">
    <property type="component" value="Unassembled WGS sequence"/>
</dbReference>
<evidence type="ECO:0000256" key="3">
    <source>
        <dbReference type="ARBA" id="ARBA00022516"/>
    </source>
</evidence>